<organism evidence="2 3">
    <name type="scientific">Microbacterium immunditiarum</name>
    <dbReference type="NCBI Taxonomy" id="337480"/>
    <lineage>
        <taxon>Bacteria</taxon>
        <taxon>Bacillati</taxon>
        <taxon>Actinomycetota</taxon>
        <taxon>Actinomycetes</taxon>
        <taxon>Micrococcales</taxon>
        <taxon>Microbacteriaceae</taxon>
        <taxon>Microbacterium</taxon>
    </lineage>
</organism>
<proteinExistence type="predicted"/>
<name>A0A7Y9GKD0_9MICO</name>
<evidence type="ECO:0000256" key="1">
    <source>
        <dbReference type="SAM" id="MobiDB-lite"/>
    </source>
</evidence>
<comment type="caution">
    <text evidence="2">The sequence shown here is derived from an EMBL/GenBank/DDBJ whole genome shotgun (WGS) entry which is preliminary data.</text>
</comment>
<dbReference type="EMBL" id="JACCBV010000001">
    <property type="protein sequence ID" value="NYE18103.1"/>
    <property type="molecule type" value="Genomic_DNA"/>
</dbReference>
<evidence type="ECO:0000313" key="3">
    <source>
        <dbReference type="Proteomes" id="UP000576969"/>
    </source>
</evidence>
<protein>
    <submittedName>
        <fullName evidence="2">Uncharacterized protein</fullName>
    </submittedName>
</protein>
<feature type="region of interest" description="Disordered" evidence="1">
    <location>
        <begin position="129"/>
        <end position="148"/>
    </location>
</feature>
<sequence length="303" mass="32807">MPSDAAERWLAISAQFPIGPKRPGATLRSTPPADKVSAGQLRQASWQDADAVVLIESVDEDAARARIFPVSLEPGVGDARAVIIEPEASPLHGGLAVWPGQAEWIPYAALDQVIAVAAPAVLRAVRDAPTTPPRLSGVHTRESDPPPGSGATLAIDEMFDAIEFLQHAPTVTASSASPRPRPLEIPLQQIIDTLRVPQPRAMAIRLGKEPLSIEEAEQLASAANVPAEMILAALSPLPWDLLRELHEPRWRAIIRERATDNDETHARTRLGYEAYQLAARESGTGRDLWRQRIAAVLAREGKQ</sequence>
<dbReference type="AlphaFoldDB" id="A0A7Y9GKD0"/>
<dbReference type="Proteomes" id="UP000576969">
    <property type="component" value="Unassembled WGS sequence"/>
</dbReference>
<gene>
    <name evidence="2" type="ORF">BJ991_000131</name>
</gene>
<reference evidence="2 3" key="1">
    <citation type="submission" date="2020-07" db="EMBL/GenBank/DDBJ databases">
        <title>Sequencing the genomes of 1000 actinobacteria strains.</title>
        <authorList>
            <person name="Klenk H.-P."/>
        </authorList>
    </citation>
    <scope>NUCLEOTIDE SEQUENCE [LARGE SCALE GENOMIC DNA]</scope>
    <source>
        <strain evidence="2 3">DSM 24662</strain>
    </source>
</reference>
<keyword evidence="3" id="KW-1185">Reference proteome</keyword>
<evidence type="ECO:0000313" key="2">
    <source>
        <dbReference type="EMBL" id="NYE18103.1"/>
    </source>
</evidence>
<accession>A0A7Y9GKD0</accession>
<dbReference type="RefSeq" id="WP_179486544.1">
    <property type="nucleotide sequence ID" value="NZ_JACCBV010000001.1"/>
</dbReference>